<dbReference type="InterPro" id="IPR022385">
    <property type="entry name" value="Rhs_assc_core"/>
</dbReference>
<comment type="caution">
    <text evidence="4">The sequence shown here is derived from an EMBL/GenBank/DDBJ whole genome shotgun (WGS) entry which is preliminary data.</text>
</comment>
<name>A0A2T9K2V6_9CAUL</name>
<dbReference type="NCBIfam" id="TIGR03696">
    <property type="entry name" value="Rhs_assc_core"/>
    <property type="match status" value="1"/>
</dbReference>
<dbReference type="PANTHER" id="PTHR32305">
    <property type="match status" value="1"/>
</dbReference>
<gene>
    <name evidence="4" type="ORF">DDF67_10315</name>
</gene>
<dbReference type="Gene3D" id="2.180.10.10">
    <property type="entry name" value="RHS repeat-associated core"/>
    <property type="match status" value="3"/>
</dbReference>
<evidence type="ECO:0000259" key="3">
    <source>
        <dbReference type="Pfam" id="PF25023"/>
    </source>
</evidence>
<feature type="domain" description="Teneurin-like YD-shell" evidence="3">
    <location>
        <begin position="756"/>
        <end position="875"/>
    </location>
</feature>
<dbReference type="PANTHER" id="PTHR32305:SF15">
    <property type="entry name" value="PROTEIN RHSA-RELATED"/>
    <property type="match status" value="1"/>
</dbReference>
<dbReference type="Proteomes" id="UP000245073">
    <property type="component" value="Unassembled WGS sequence"/>
</dbReference>
<sequence>MRVKYLAGLAALLCGTTCLTGLAHAQVEAPVHSVVDERGVDLLTGHLLYKPVGFTVGDPAAGGLTYAIQGGSASAAKTDTSAGGIKSKLGIISVIIGARTERFSSNFTPQEARGSSLSYNASTQTFTYRSADGLLAYFTGGVGTGGNYWGRLTSIVHPNGIIHTYSWKTIPSCWQNDAGGTSCTDMFRLRSINSSGGYQLRFDYADGATLIPSMVYGLNRASTYCDPDADSCASIPVNAPRVIFTEAADWSSATVTDETGAWRTTNFNSIRQVTSVQSSAGDTTSYTYNSSAPVASITTNDGTWTYNRNVTTGAIVLTDPLQRQTTIVPGSAGLLSYTDANGQTTSQTYDASGRLETITAPEQNSWRFSYDGRGNVTQTIVKAKPGSGLADIVTTANYDASCSNPLTCNQPNWTKDALGRQTDYTYDANHGGVLTVTKPAPTAGAARPQIRYSYTQTPTYGLNAAGAQVQIGSVWALSGVSSCVTGASCTGSANETKVTIARSSATNLQPASITRGSGDNTLQATTAYTYDSIGSLLTVDGPLAGTADTLRYRYDAVGRLAGVVGPDPDAGGGLKHRALRYTYDAANRPVTVEQGTVASQSDADWAAFASLQTSTTTYDAMSRPIRQALSVGGSTVSVGQYGYNAVGLLQCSALRMNPATFGALPASACTPATEGVDGPDRITYNVYNSVDRLIEAWSGWNTPTPVREAKYTYRPNGTLSFVIDAKDNTTFLVADGFDRIATTHFPPSAVGQLQPNGSDFEILTFDAASRVTKKRLRDGQEINFTYDDNDNLILKDLPSTWADTTYTYDNLGRLTSTSFPGYSVGLTYDALGRTTAQSTPQGTMSYQYDLAGNRTRVTWPDGFWVGYEYYTTGEMLVAREQGAVTGPGVLATYFYDDLGRRSSLWRGNGVSTTYGYDGASRLTSMNHDLAGTAQDQAYTYGYNAAGQVVSRSASNDAYRYVGGGAGTKAYASNGLNQYTTVGGLGLSYDGRGNLQSDGAVTFGHDAENQLRHNSAGGSLGYDPAGRLNNASLGGTTTQFLYDGVSLSAEYNASGGLLRRYIPGPGTDEPLAWYEGAGTSDRRWYAADERGSVVGVINGAGAAAGINTYDEYGVPGAGNLGRYQYTGQTWVPEIGAYNYKARIYSPSLGRFMQTDPIGYSDGINWQAYVGNDPINKIDPTGTDYSYPVKGGGRRYCMEGDGKPSGPGEVLDMDCYHAQESWVGISRIGRFLLMSAFGGSAAPTGKNPKGQACSNGMMNAIIGLNAPPGTPDGYYTFSGEYGFVAGMGGILSYNAGYEVRDRKIVHSVTALNLSGAVGAYVSAGIGEGWSNSNPMNNKGEHSFSVVGGMGPASGSAGYNARSILRPESAAISGQFGLIGPKASGGIAATAGNTLSGCYQ</sequence>
<dbReference type="NCBIfam" id="TIGR01643">
    <property type="entry name" value="YD_repeat_2x"/>
    <property type="match status" value="2"/>
</dbReference>
<evidence type="ECO:0000313" key="4">
    <source>
        <dbReference type="EMBL" id="PVM90312.1"/>
    </source>
</evidence>
<evidence type="ECO:0000313" key="5">
    <source>
        <dbReference type="Proteomes" id="UP000245073"/>
    </source>
</evidence>
<keyword evidence="1" id="KW-0677">Repeat</keyword>
<protein>
    <recommendedName>
        <fullName evidence="3">Teneurin-like YD-shell domain-containing protein</fullName>
    </recommendedName>
</protein>
<accession>A0A2T9K2V6</accession>
<dbReference type="OrthoDB" id="7169608at2"/>
<feature type="domain" description="Teneurin-like YD-shell" evidence="3">
    <location>
        <begin position="912"/>
        <end position="1159"/>
    </location>
</feature>
<dbReference type="InterPro" id="IPR031325">
    <property type="entry name" value="RHS_repeat"/>
</dbReference>
<keyword evidence="5" id="KW-1185">Reference proteome</keyword>
<dbReference type="RefSeq" id="WP_109100814.1">
    <property type="nucleotide sequence ID" value="NZ_QDKQ01000035.1"/>
</dbReference>
<feature type="chain" id="PRO_5015724911" description="Teneurin-like YD-shell domain-containing protein" evidence="2">
    <location>
        <begin position="26"/>
        <end position="1397"/>
    </location>
</feature>
<dbReference type="EMBL" id="QDKQ01000035">
    <property type="protein sequence ID" value="PVM90312.1"/>
    <property type="molecule type" value="Genomic_DNA"/>
</dbReference>
<keyword evidence="2" id="KW-0732">Signal</keyword>
<dbReference type="Pfam" id="PF25023">
    <property type="entry name" value="TEN_YD-shell"/>
    <property type="match status" value="2"/>
</dbReference>
<reference evidence="4 5" key="1">
    <citation type="submission" date="2018-04" db="EMBL/GenBank/DDBJ databases">
        <title>The genome sequence of Caulobacter sp. 744.</title>
        <authorList>
            <person name="Gao J."/>
            <person name="Sun J."/>
        </authorList>
    </citation>
    <scope>NUCLEOTIDE SEQUENCE [LARGE SCALE GENOMIC DNA]</scope>
    <source>
        <strain evidence="4 5">774</strain>
    </source>
</reference>
<organism evidence="4 5">
    <name type="scientific">Caulobacter endophyticus</name>
    <dbReference type="NCBI Taxonomy" id="2172652"/>
    <lineage>
        <taxon>Bacteria</taxon>
        <taxon>Pseudomonadati</taxon>
        <taxon>Pseudomonadota</taxon>
        <taxon>Alphaproteobacteria</taxon>
        <taxon>Caulobacterales</taxon>
        <taxon>Caulobacteraceae</taxon>
        <taxon>Caulobacter</taxon>
    </lineage>
</organism>
<evidence type="ECO:0000256" key="2">
    <source>
        <dbReference type="SAM" id="SignalP"/>
    </source>
</evidence>
<proteinExistence type="predicted"/>
<dbReference type="InterPro" id="IPR056823">
    <property type="entry name" value="TEN-like_YD-shell"/>
</dbReference>
<dbReference type="InterPro" id="IPR006530">
    <property type="entry name" value="YD"/>
</dbReference>
<feature type="signal peptide" evidence="2">
    <location>
        <begin position="1"/>
        <end position="25"/>
    </location>
</feature>
<dbReference type="InterPro" id="IPR050708">
    <property type="entry name" value="T6SS_VgrG/RHS"/>
</dbReference>
<dbReference type="Pfam" id="PF05593">
    <property type="entry name" value="RHS_repeat"/>
    <property type="match status" value="1"/>
</dbReference>
<evidence type="ECO:0000256" key="1">
    <source>
        <dbReference type="ARBA" id="ARBA00022737"/>
    </source>
</evidence>